<protein>
    <submittedName>
        <fullName evidence="1">Uncharacterized protein</fullName>
    </submittedName>
</protein>
<reference evidence="1" key="1">
    <citation type="submission" date="2022-11" db="EMBL/GenBank/DDBJ databases">
        <title>Genome Sequence of Boeremia exigua.</title>
        <authorList>
            <person name="Buettner E."/>
        </authorList>
    </citation>
    <scope>NUCLEOTIDE SEQUENCE</scope>
    <source>
        <strain evidence="1">CU02</strain>
    </source>
</reference>
<comment type="caution">
    <text evidence="1">The sequence shown here is derived from an EMBL/GenBank/DDBJ whole genome shotgun (WGS) entry which is preliminary data.</text>
</comment>
<keyword evidence="2" id="KW-1185">Reference proteome</keyword>
<dbReference type="EMBL" id="JAPHNI010000529">
    <property type="protein sequence ID" value="KAJ8110159.1"/>
    <property type="molecule type" value="Genomic_DNA"/>
</dbReference>
<proteinExistence type="predicted"/>
<organism evidence="1 2">
    <name type="scientific">Boeremia exigua</name>
    <dbReference type="NCBI Taxonomy" id="749465"/>
    <lineage>
        <taxon>Eukaryota</taxon>
        <taxon>Fungi</taxon>
        <taxon>Dikarya</taxon>
        <taxon>Ascomycota</taxon>
        <taxon>Pezizomycotina</taxon>
        <taxon>Dothideomycetes</taxon>
        <taxon>Pleosporomycetidae</taxon>
        <taxon>Pleosporales</taxon>
        <taxon>Pleosporineae</taxon>
        <taxon>Didymellaceae</taxon>
        <taxon>Boeremia</taxon>
    </lineage>
</organism>
<gene>
    <name evidence="1" type="ORF">OPT61_g6922</name>
</gene>
<dbReference type="Proteomes" id="UP001153331">
    <property type="component" value="Unassembled WGS sequence"/>
</dbReference>
<name>A0ACC2I5E0_9PLEO</name>
<evidence type="ECO:0000313" key="1">
    <source>
        <dbReference type="EMBL" id="KAJ8110159.1"/>
    </source>
</evidence>
<evidence type="ECO:0000313" key="2">
    <source>
        <dbReference type="Proteomes" id="UP001153331"/>
    </source>
</evidence>
<accession>A0ACC2I5E0</accession>
<sequence length="1654" mass="181977">MQFRSASSLRQGYVHIISEARYQLKATWGADPLELYGGVKNLKYDPRASFPSSLPTNGTAHWNITTAETLSSTASANASVSISYPNVDWDFLKAVYGWASVQYQAWARGELVVGGNETQHIIFHSDAILEYWINDTHWFGGDLYSYRNAPPVLHLDPGHHRIDLRLVRDVRAFGGFVEPTIDVVIGVEQVSGTLELAKPGILVSDVIDGRLATPHGSVYLRNSGTDDIEITGIYTANSSTNASTFSPLLQRGVDTQMLVTQADDDLTVEQMTQETAQNIVIVAGQTRPVAFNITLASHNASSLAYNITYRVVDSRKHSSLEVTQDLRHVSTYDPHKITYIHPGGIVSYAMLRPPAQNASCHHEHTGLPVFLALHGAGVEVDNPTATGALDHVSDICAWTLFATGVTPWSGDDWHKWGFTDVEAAIDTIPAWIQYGNWTGPNVAINRWIVAGHSNGGQGTWYAVTHRPDKVLAAVPISGYASIQKYVPYELWQPADPKRTSVISASLNSYRHEMLMANARGIPIQQQHGDVDDNVPAYHSRFLAQQLQLSGANSTYNEVPDQKHWWDGIMTTPDLVAFYHNQTRNEEKLPRALDEFSLVVGDPADTGSKSGVRVTQLEDPGQYGKVHVRGRTVKTSNVLGIEFGPPFWKDAIVIDGQTLPANADDYINVRLSDNTWVTEAVGATDGLHSRRGRQLGSMVALLRTHGPIIIQHPGSVNTSHLALQLSRNLHQYFHADTIISADVTKTASDSATGNIIHLAIGDGPTHSDPGFPIQVSSSGISLHDHRGRVQHYDQARGAAWLQPLADERVELVLWGADSEGLRQAARLVPMLTGVGQPDFIVLSDEAKWKGVEGALALGFFDSQWQVTAHVRLRTSLESLSSTCTSPPATMAFNITSDGSPTPRKGLTRLNMPPGDLRVDTSPEVLGQLNGNSQNYFPFGRQPPFGSSLTSNLQGLKRPLVASTMGNSIMPSMSKQQQQHLGSFKNKNDHYQDKCVMDSLLQRLNDRSSPDDPYKSSSSSSVPITPATDDYASTPSTMASSDPAILVSVSELQKIKTELQAAKDEIARINQESHSHHVARSTIEHLSQSSDSDYGYVGEITEQTLAQLQNNFNASTRTNDGWGNDSARLSYNTNNAFGSQHHGQAQTQSQPQAAIGQLAVRRGNSYLNEPTHFPLDQGFRGGGLNNGIGGMMGNGVGAGFNTGYGNSMSNPPSRPDSAFDPAYNQYGVPPMQSGNYPNPLGNIGGSRLSPVANEFDLSTGMGPSPWNSQAPSETGGSQYMPPVEPMNYRRLLDRNMSCNWKYIVDKIICNNDQQASIFLQQKLKVGTPDQKYEIVEAIIAQAYSLMINRFGNFLVQRCFEHGTPDQIISIAQAIRGNTLALSMDAFGCHVIQKAFDCVPEEYKATMVHELLRRIPETVIHRYACHVWQKLFELRWSDSPPQIMRYVNEALRGMWHEVALGETGSLVVQNIFENCLEEDKRPCINEVLASIDVIAHGQFGNWCIQHICEHGAPTDRSRAIDHILRFATEYSMDQYASKVIEKCLKIGNTEFLDRYLERVCEGRPDRPRMPLIDIAGDQFGNYLIQYILTNSGAQHREIVGSHIRKHMVSLRGSKYGSRVAMLCCNPAVTTRPGPPAGMVPRFNNPVARTATFPGAFR</sequence>